<sequence length="112" mass="12696">MKQQESSNKMANLNDIFQKSLREARKGNTFAPADALQKLHDSGVKVYSGYDASNHNSIHIDETNEEALLNAEYGPQQVESLLGLVVDWHLNRKMEGAIDDYDAVRHLNRLKE</sequence>
<accession>A0A0F9JVP7</accession>
<dbReference type="AlphaFoldDB" id="A0A0F9JVP7"/>
<comment type="caution">
    <text evidence="1">The sequence shown here is derived from an EMBL/GenBank/DDBJ whole genome shotgun (WGS) entry which is preliminary data.</text>
</comment>
<proteinExistence type="predicted"/>
<gene>
    <name evidence="1" type="ORF">LCGC14_1778820</name>
</gene>
<protein>
    <submittedName>
        <fullName evidence="1">Uncharacterized protein</fullName>
    </submittedName>
</protein>
<name>A0A0F9JVP7_9ZZZZ</name>
<evidence type="ECO:0000313" key="1">
    <source>
        <dbReference type="EMBL" id="KKM03003.1"/>
    </source>
</evidence>
<reference evidence="1" key="1">
    <citation type="journal article" date="2015" name="Nature">
        <title>Complex archaea that bridge the gap between prokaryotes and eukaryotes.</title>
        <authorList>
            <person name="Spang A."/>
            <person name="Saw J.H."/>
            <person name="Jorgensen S.L."/>
            <person name="Zaremba-Niedzwiedzka K."/>
            <person name="Martijn J."/>
            <person name="Lind A.E."/>
            <person name="van Eijk R."/>
            <person name="Schleper C."/>
            <person name="Guy L."/>
            <person name="Ettema T.J."/>
        </authorList>
    </citation>
    <scope>NUCLEOTIDE SEQUENCE</scope>
</reference>
<organism evidence="1">
    <name type="scientific">marine sediment metagenome</name>
    <dbReference type="NCBI Taxonomy" id="412755"/>
    <lineage>
        <taxon>unclassified sequences</taxon>
        <taxon>metagenomes</taxon>
        <taxon>ecological metagenomes</taxon>
    </lineage>
</organism>
<dbReference type="EMBL" id="LAZR01016789">
    <property type="protein sequence ID" value="KKM03003.1"/>
    <property type="molecule type" value="Genomic_DNA"/>
</dbReference>